<feature type="compositionally biased region" description="Basic and acidic residues" evidence="1">
    <location>
        <begin position="62"/>
        <end position="71"/>
    </location>
</feature>
<dbReference type="AlphaFoldDB" id="A0A1R3HIE1"/>
<feature type="region of interest" description="Disordered" evidence="1">
    <location>
        <begin position="62"/>
        <end position="88"/>
    </location>
</feature>
<dbReference type="Proteomes" id="UP000187203">
    <property type="component" value="Unassembled WGS sequence"/>
</dbReference>
<keyword evidence="3" id="KW-1185">Reference proteome</keyword>
<feature type="compositionally biased region" description="Polar residues" evidence="1">
    <location>
        <begin position="23"/>
        <end position="38"/>
    </location>
</feature>
<proteinExistence type="predicted"/>
<comment type="caution">
    <text evidence="2">The sequence shown here is derived from an EMBL/GenBank/DDBJ whole genome shotgun (WGS) entry which is preliminary data.</text>
</comment>
<dbReference type="EMBL" id="AWUE01020050">
    <property type="protein sequence ID" value="OMO70063.1"/>
    <property type="molecule type" value="Genomic_DNA"/>
</dbReference>
<feature type="region of interest" description="Disordered" evidence="1">
    <location>
        <begin position="1"/>
        <end position="42"/>
    </location>
</feature>
<protein>
    <submittedName>
        <fullName evidence="2">Uncharacterized protein</fullName>
    </submittedName>
</protein>
<evidence type="ECO:0000313" key="2">
    <source>
        <dbReference type="EMBL" id="OMO70063.1"/>
    </source>
</evidence>
<gene>
    <name evidence="2" type="ORF">COLO4_28793</name>
</gene>
<evidence type="ECO:0000313" key="3">
    <source>
        <dbReference type="Proteomes" id="UP000187203"/>
    </source>
</evidence>
<organism evidence="2 3">
    <name type="scientific">Corchorus olitorius</name>
    <dbReference type="NCBI Taxonomy" id="93759"/>
    <lineage>
        <taxon>Eukaryota</taxon>
        <taxon>Viridiplantae</taxon>
        <taxon>Streptophyta</taxon>
        <taxon>Embryophyta</taxon>
        <taxon>Tracheophyta</taxon>
        <taxon>Spermatophyta</taxon>
        <taxon>Magnoliopsida</taxon>
        <taxon>eudicotyledons</taxon>
        <taxon>Gunneridae</taxon>
        <taxon>Pentapetalae</taxon>
        <taxon>rosids</taxon>
        <taxon>malvids</taxon>
        <taxon>Malvales</taxon>
        <taxon>Malvaceae</taxon>
        <taxon>Grewioideae</taxon>
        <taxon>Apeibeae</taxon>
        <taxon>Corchorus</taxon>
    </lineage>
</organism>
<feature type="compositionally biased region" description="Polar residues" evidence="1">
    <location>
        <begin position="75"/>
        <end position="88"/>
    </location>
</feature>
<sequence>MFSPSLKADSPTTKSKFGRDISHTVSVGGNSDGNQRSPFTGEGSFRMRANFALSRFRRLRLEGGSDRREGRQPLPATSSVGANESYVQGSNQRFMNHVDSLILRGRRVARELAAGDSSCEILSGFIGDDGVAGVNAKRGEAGFDCDGHIQQNPVLIAKEVERNFHQRYLRKEVEGNCSQKNDATIREFVSESGEILLGNVELLGAAGYGLSIPGIGPSMGQPGLLNGAVGLGLHNGNLNVASATVDSGPKVDQPKSDLLAVGCKQGMGLSKEMVAGYPTLGKANDVDVGLNNGVSVGQKEEGL</sequence>
<reference evidence="3" key="1">
    <citation type="submission" date="2013-09" db="EMBL/GenBank/DDBJ databases">
        <title>Corchorus olitorius genome sequencing.</title>
        <authorList>
            <person name="Alam M."/>
            <person name="Haque M.S."/>
            <person name="Islam M.S."/>
            <person name="Emdad E.M."/>
            <person name="Islam M.M."/>
            <person name="Ahmed B."/>
            <person name="Halim A."/>
            <person name="Hossen Q.M.M."/>
            <person name="Hossain M.Z."/>
            <person name="Ahmed R."/>
            <person name="Khan M.M."/>
            <person name="Islam R."/>
            <person name="Rashid M.M."/>
            <person name="Khan S.A."/>
            <person name="Rahman M.S."/>
            <person name="Alam M."/>
            <person name="Yahiya A.S."/>
            <person name="Khan M.S."/>
            <person name="Azam M.S."/>
            <person name="Haque T."/>
            <person name="Lashkar M.Z.H."/>
            <person name="Akhand A.I."/>
            <person name="Morshed G."/>
            <person name="Roy S."/>
            <person name="Uddin K.S."/>
            <person name="Rabeya T."/>
            <person name="Hossain A.S."/>
            <person name="Chowdhury A."/>
            <person name="Snigdha A.R."/>
            <person name="Mortoza M.S."/>
            <person name="Matin S.A."/>
            <person name="Hoque S.M.E."/>
            <person name="Islam M.K."/>
            <person name="Roy D.K."/>
            <person name="Haider R."/>
            <person name="Moosa M.M."/>
            <person name="Elias S.M."/>
            <person name="Hasan A.M."/>
            <person name="Jahan S."/>
            <person name="Shafiuddin M."/>
            <person name="Mahmood N."/>
            <person name="Shommy N.S."/>
        </authorList>
    </citation>
    <scope>NUCLEOTIDE SEQUENCE [LARGE SCALE GENOMIC DNA]</scope>
    <source>
        <strain evidence="3">cv. O-4</strain>
    </source>
</reference>
<name>A0A1R3HIE1_9ROSI</name>
<accession>A0A1R3HIE1</accession>
<evidence type="ECO:0000256" key="1">
    <source>
        <dbReference type="SAM" id="MobiDB-lite"/>
    </source>
</evidence>